<name>A0AAD9ZUT9_9ROSI</name>
<comment type="caution">
    <text evidence="1">The sequence shown here is derived from an EMBL/GenBank/DDBJ whole genome shotgun (WGS) entry which is preliminary data.</text>
</comment>
<accession>A0AAD9ZUT9</accession>
<keyword evidence="2" id="KW-1185">Reference proteome</keyword>
<evidence type="ECO:0000313" key="1">
    <source>
        <dbReference type="EMBL" id="KAK3193715.1"/>
    </source>
</evidence>
<organism evidence="1 2">
    <name type="scientific">Dipteronia sinensis</name>
    <dbReference type="NCBI Taxonomy" id="43782"/>
    <lineage>
        <taxon>Eukaryota</taxon>
        <taxon>Viridiplantae</taxon>
        <taxon>Streptophyta</taxon>
        <taxon>Embryophyta</taxon>
        <taxon>Tracheophyta</taxon>
        <taxon>Spermatophyta</taxon>
        <taxon>Magnoliopsida</taxon>
        <taxon>eudicotyledons</taxon>
        <taxon>Gunneridae</taxon>
        <taxon>Pentapetalae</taxon>
        <taxon>rosids</taxon>
        <taxon>malvids</taxon>
        <taxon>Sapindales</taxon>
        <taxon>Sapindaceae</taxon>
        <taxon>Hippocastanoideae</taxon>
        <taxon>Acereae</taxon>
        <taxon>Dipteronia</taxon>
    </lineage>
</organism>
<gene>
    <name evidence="1" type="ORF">Dsin_025025</name>
</gene>
<dbReference type="EMBL" id="JANJYJ010000008">
    <property type="protein sequence ID" value="KAK3193715.1"/>
    <property type="molecule type" value="Genomic_DNA"/>
</dbReference>
<sequence>MPSSTGLNVHINRCMGDQFSNEQLNRSDACSTPQSRPMHNPIACRSVEISNLSTGLNDKETCAPAKICLAYCIIAYTLLVIFEIHDTLVAQPFSSTSAKFN</sequence>
<evidence type="ECO:0000313" key="2">
    <source>
        <dbReference type="Proteomes" id="UP001281410"/>
    </source>
</evidence>
<dbReference type="AlphaFoldDB" id="A0AAD9ZUT9"/>
<dbReference type="Proteomes" id="UP001281410">
    <property type="component" value="Unassembled WGS sequence"/>
</dbReference>
<reference evidence="1" key="1">
    <citation type="journal article" date="2023" name="Plant J.">
        <title>Genome sequences and population genomics provide insights into the demographic history, inbreeding, and mutation load of two 'living fossil' tree species of Dipteronia.</title>
        <authorList>
            <person name="Feng Y."/>
            <person name="Comes H.P."/>
            <person name="Chen J."/>
            <person name="Zhu S."/>
            <person name="Lu R."/>
            <person name="Zhang X."/>
            <person name="Li P."/>
            <person name="Qiu J."/>
            <person name="Olsen K.M."/>
            <person name="Qiu Y."/>
        </authorList>
    </citation>
    <scope>NUCLEOTIDE SEQUENCE</scope>
    <source>
        <strain evidence="1">NBL</strain>
    </source>
</reference>
<protein>
    <submittedName>
        <fullName evidence="1">Uncharacterized protein</fullName>
    </submittedName>
</protein>
<proteinExistence type="predicted"/>